<evidence type="ECO:0000313" key="2">
    <source>
        <dbReference type="Proteomes" id="UP001058860"/>
    </source>
</evidence>
<evidence type="ECO:0000313" key="1">
    <source>
        <dbReference type="EMBL" id="UUY02347.1"/>
    </source>
</evidence>
<dbReference type="Proteomes" id="UP001058860">
    <property type="component" value="Chromosome"/>
</dbReference>
<organism evidence="1 2">
    <name type="scientific">Svornostia abyssi</name>
    <dbReference type="NCBI Taxonomy" id="2898438"/>
    <lineage>
        <taxon>Bacteria</taxon>
        <taxon>Bacillati</taxon>
        <taxon>Actinomycetota</taxon>
        <taxon>Thermoleophilia</taxon>
        <taxon>Solirubrobacterales</taxon>
        <taxon>Baekduiaceae</taxon>
        <taxon>Svornostia</taxon>
    </lineage>
</organism>
<dbReference type="EMBL" id="CP088295">
    <property type="protein sequence ID" value="UUY02347.1"/>
    <property type="molecule type" value="Genomic_DNA"/>
</dbReference>
<dbReference type="InterPro" id="IPR036191">
    <property type="entry name" value="RRF_sf"/>
</dbReference>
<reference evidence="2" key="1">
    <citation type="submission" date="2021-11" db="EMBL/GenBank/DDBJ databases">
        <title>Cultivation dependent microbiological survey of springs from the worlds oldest radium mine currently devoted to the extraction of radon-saturated water.</title>
        <authorList>
            <person name="Kapinusova G."/>
            <person name="Smrhova T."/>
            <person name="Strejcek M."/>
            <person name="Suman J."/>
            <person name="Jani K."/>
            <person name="Pajer P."/>
            <person name="Uhlik O."/>
        </authorList>
    </citation>
    <scope>NUCLEOTIDE SEQUENCE [LARGE SCALE GENOMIC DNA]</scope>
    <source>
        <strain evidence="2">J379</strain>
    </source>
</reference>
<name>A0ABY5PCZ7_9ACTN</name>
<keyword evidence="2" id="KW-1185">Reference proteome</keyword>
<gene>
    <name evidence="1" type="ORF">LRS13_16765</name>
</gene>
<protein>
    <submittedName>
        <fullName evidence="1">Ribosome-recycling factor</fullName>
    </submittedName>
</protein>
<dbReference type="SUPFAM" id="SSF55194">
    <property type="entry name" value="Ribosome recycling factor, RRF"/>
    <property type="match status" value="1"/>
</dbReference>
<sequence length="39" mass="4213">MSAPTTSIARRGELQKLTDAKVGEVDAVLKAKEDEILEV</sequence>
<proteinExistence type="predicted"/>
<dbReference type="Gene3D" id="1.10.132.20">
    <property type="entry name" value="Ribosome-recycling factor"/>
    <property type="match status" value="1"/>
</dbReference>
<accession>A0ABY5PCZ7</accession>